<sequence length="248" mass="28808">MRHTMLVAVVVSLALATPAGATPPAYVGGQARYWAFSNHNDLRDVLAYWVPGPFHVQLEYWDFVRQDTDDQFRPEVGIHLRDKRRSVTTIQWRHERKQERFWLGTDQVLSDHWVGRAEVSPIVAKDSTEWVADAGADYYWGSYNFAQATVIRDPREGGLWVVPLRVRIANEQDDWFQLTVAPASRRTIGWAVDAKRRWLRLGVERNNRYDFTRLDNVIYSIGWPRRGLPVPRQACYREARCAPRPSTT</sequence>
<feature type="signal peptide" evidence="1">
    <location>
        <begin position="1"/>
        <end position="21"/>
    </location>
</feature>
<dbReference type="EMBL" id="VBOY01000181">
    <property type="protein sequence ID" value="TMQ61317.1"/>
    <property type="molecule type" value="Genomic_DNA"/>
</dbReference>
<name>A0A538TCL0_UNCEI</name>
<protein>
    <submittedName>
        <fullName evidence="2">Uncharacterized protein</fullName>
    </submittedName>
</protein>
<comment type="caution">
    <text evidence="2">The sequence shown here is derived from an EMBL/GenBank/DDBJ whole genome shotgun (WGS) entry which is preliminary data.</text>
</comment>
<proteinExistence type="predicted"/>
<dbReference type="AlphaFoldDB" id="A0A538TCL0"/>
<evidence type="ECO:0000313" key="3">
    <source>
        <dbReference type="Proteomes" id="UP000316609"/>
    </source>
</evidence>
<keyword evidence="1" id="KW-0732">Signal</keyword>
<evidence type="ECO:0000256" key="1">
    <source>
        <dbReference type="SAM" id="SignalP"/>
    </source>
</evidence>
<evidence type="ECO:0000313" key="2">
    <source>
        <dbReference type="EMBL" id="TMQ61317.1"/>
    </source>
</evidence>
<reference evidence="2 3" key="1">
    <citation type="journal article" date="2019" name="Nat. Microbiol.">
        <title>Mediterranean grassland soil C-N compound turnover is dependent on rainfall and depth, and is mediated by genomically divergent microorganisms.</title>
        <authorList>
            <person name="Diamond S."/>
            <person name="Andeer P.F."/>
            <person name="Li Z."/>
            <person name="Crits-Christoph A."/>
            <person name="Burstein D."/>
            <person name="Anantharaman K."/>
            <person name="Lane K.R."/>
            <person name="Thomas B.C."/>
            <person name="Pan C."/>
            <person name="Northen T.R."/>
            <person name="Banfield J.F."/>
        </authorList>
    </citation>
    <scope>NUCLEOTIDE SEQUENCE [LARGE SCALE GENOMIC DNA]</scope>
    <source>
        <strain evidence="2">WS_8</strain>
    </source>
</reference>
<organism evidence="2 3">
    <name type="scientific">Eiseniibacteriota bacterium</name>
    <dbReference type="NCBI Taxonomy" id="2212470"/>
    <lineage>
        <taxon>Bacteria</taxon>
        <taxon>Candidatus Eiseniibacteriota</taxon>
    </lineage>
</organism>
<dbReference type="Proteomes" id="UP000316609">
    <property type="component" value="Unassembled WGS sequence"/>
</dbReference>
<accession>A0A538TCL0</accession>
<gene>
    <name evidence="2" type="ORF">E6K78_12930</name>
</gene>
<feature type="chain" id="PRO_5021808368" evidence="1">
    <location>
        <begin position="22"/>
        <end position="248"/>
    </location>
</feature>